<evidence type="ECO:0000313" key="2">
    <source>
        <dbReference type="EMBL" id="ADL12662.1"/>
    </source>
</evidence>
<dbReference type="EMBL" id="CP002105">
    <property type="protein sequence ID" value="ADL12662.1"/>
    <property type="molecule type" value="Genomic_DNA"/>
</dbReference>
<dbReference type="OrthoDB" id="9803781at2"/>
<dbReference type="AlphaFoldDB" id="D9QQ71"/>
<dbReference type="KEGG" id="aar:Acear_1140"/>
<dbReference type="STRING" id="574087.Acear_1140"/>
<dbReference type="InterPro" id="IPR033399">
    <property type="entry name" value="TP_0789-like"/>
</dbReference>
<organism evidence="2 3">
    <name type="scientific">Acetohalobium arabaticum (strain ATCC 49924 / DSM 5501 / Z-7288)</name>
    <dbReference type="NCBI Taxonomy" id="574087"/>
    <lineage>
        <taxon>Bacteria</taxon>
        <taxon>Bacillati</taxon>
        <taxon>Bacillota</taxon>
        <taxon>Clostridia</taxon>
        <taxon>Halanaerobiales</taxon>
        <taxon>Halobacteroidaceae</taxon>
        <taxon>Acetohalobium</taxon>
    </lineage>
</organism>
<dbReference type="RefSeq" id="WP_013278108.1">
    <property type="nucleotide sequence ID" value="NC_014378.1"/>
</dbReference>
<sequence>MKNRLIISLILIGLLFGIITFTTAANLNGDEVLTKIKEANNAKSVKLTAKMESYDANGDKMEHKLKWISKNGRVDKSLIRLLAPANLKDTAFLTKNKNNSRDMYLYLSELESSTKLTGRQQNSSFLETNFSYRDLATLNDQDYKQDYRAIILRENSQEFLLQIIPIEADINYNYGKMWVAKKNWYPVKIEFYNEEGKLYKVLRNKKLKKINGYWRAQQIVMENHQTGSKSILYVDKIDYDQRIDDKLFQVNN</sequence>
<name>D9QQ71_ACEAZ</name>
<protein>
    <recommendedName>
        <fullName evidence="1">Uncharacterized protein TP-0789 domain-containing protein</fullName>
    </recommendedName>
</protein>
<accession>D9QQ71</accession>
<evidence type="ECO:0000259" key="1">
    <source>
        <dbReference type="Pfam" id="PF17131"/>
    </source>
</evidence>
<reference evidence="2 3" key="1">
    <citation type="journal article" date="2010" name="Stand. Genomic Sci.">
        <title>Complete genome sequence of Acetohalobium arabaticum type strain (Z-7288).</title>
        <authorList>
            <person name="Sikorski J."/>
            <person name="Lapidus A."/>
            <person name="Chertkov O."/>
            <person name="Lucas S."/>
            <person name="Copeland A."/>
            <person name="Glavina Del Rio T."/>
            <person name="Nolan M."/>
            <person name="Tice H."/>
            <person name="Cheng J.F."/>
            <person name="Han C."/>
            <person name="Brambilla E."/>
            <person name="Pitluck S."/>
            <person name="Liolios K."/>
            <person name="Ivanova N."/>
            <person name="Mavromatis K."/>
            <person name="Mikhailova N."/>
            <person name="Pati A."/>
            <person name="Bruce D."/>
            <person name="Detter C."/>
            <person name="Tapia R."/>
            <person name="Goodwin L."/>
            <person name="Chen A."/>
            <person name="Palaniappan K."/>
            <person name="Land M."/>
            <person name="Hauser L."/>
            <person name="Chang Y.J."/>
            <person name="Jeffries C.D."/>
            <person name="Rohde M."/>
            <person name="Goker M."/>
            <person name="Spring S."/>
            <person name="Woyke T."/>
            <person name="Bristow J."/>
            <person name="Eisen J.A."/>
            <person name="Markowitz V."/>
            <person name="Hugenholtz P."/>
            <person name="Kyrpides N.C."/>
            <person name="Klenk H.P."/>
        </authorList>
    </citation>
    <scope>NUCLEOTIDE SEQUENCE [LARGE SCALE GENOMIC DNA]</scope>
    <source>
        <strain evidence="3">ATCC 49924 / DSM 5501 / Z-7288</strain>
    </source>
</reference>
<proteinExistence type="predicted"/>
<dbReference type="Gene3D" id="2.50.20.10">
    <property type="entry name" value="Lipoprotein localisation LolA/LolB/LppX"/>
    <property type="match status" value="1"/>
</dbReference>
<evidence type="ECO:0000313" key="3">
    <source>
        <dbReference type="Proteomes" id="UP000001661"/>
    </source>
</evidence>
<dbReference type="eggNOG" id="COG2834">
    <property type="taxonomic scope" value="Bacteria"/>
</dbReference>
<dbReference type="Pfam" id="PF17131">
    <property type="entry name" value="LolA_like"/>
    <property type="match status" value="1"/>
</dbReference>
<gene>
    <name evidence="2" type="ordered locus">Acear_1140</name>
</gene>
<dbReference type="CDD" id="cd16329">
    <property type="entry name" value="LolA_like"/>
    <property type="match status" value="1"/>
</dbReference>
<dbReference type="HOGENOM" id="CLU_074356_0_0_9"/>
<dbReference type="Proteomes" id="UP000001661">
    <property type="component" value="Chromosome"/>
</dbReference>
<feature type="domain" description="Uncharacterized protein TP-0789" evidence="1">
    <location>
        <begin position="75"/>
        <end position="251"/>
    </location>
</feature>
<keyword evidence="3" id="KW-1185">Reference proteome</keyword>